<organism evidence="2 3">
    <name type="scientific">Prevotella vespertina</name>
    <dbReference type="NCBI Taxonomy" id="2608404"/>
    <lineage>
        <taxon>Bacteria</taxon>
        <taxon>Pseudomonadati</taxon>
        <taxon>Bacteroidota</taxon>
        <taxon>Bacteroidia</taxon>
        <taxon>Bacteroidales</taxon>
        <taxon>Prevotellaceae</taxon>
        <taxon>Prevotella</taxon>
    </lineage>
</organism>
<gene>
    <name evidence="2" type="ORF">F0475_10300</name>
</gene>
<evidence type="ECO:0000313" key="3">
    <source>
        <dbReference type="Proteomes" id="UP000482295"/>
    </source>
</evidence>
<dbReference type="Proteomes" id="UP000482295">
    <property type="component" value="Unassembled WGS sequence"/>
</dbReference>
<name>A0A7C9MEB4_9BACT</name>
<keyword evidence="3" id="KW-1185">Reference proteome</keyword>
<evidence type="ECO:0000313" key="2">
    <source>
        <dbReference type="EMBL" id="MUL28680.1"/>
    </source>
</evidence>
<evidence type="ECO:0000259" key="1">
    <source>
        <dbReference type="Pfam" id="PF08291"/>
    </source>
</evidence>
<dbReference type="InterPro" id="IPR013230">
    <property type="entry name" value="Peptidase_M15A_C"/>
</dbReference>
<comment type="caution">
    <text evidence="2">The sequence shown here is derived from an EMBL/GenBank/DDBJ whole genome shotgun (WGS) entry which is preliminary data.</text>
</comment>
<dbReference type="Gene3D" id="3.30.1380.10">
    <property type="match status" value="1"/>
</dbReference>
<dbReference type="AlphaFoldDB" id="A0A7C9MEB4"/>
<reference evidence="2 3" key="1">
    <citation type="submission" date="2019-09" db="EMBL/GenBank/DDBJ databases">
        <title>Prevotella A2879 sp. nov., isolated from an abscess of a patient.</title>
        <authorList>
            <person name="Buhl M."/>
            <person name="Oberhettinger P."/>
        </authorList>
    </citation>
    <scope>NUCLEOTIDE SEQUENCE [LARGE SCALE GENOMIC DNA]</scope>
    <source>
        <strain evidence="2 3">A2879</strain>
    </source>
</reference>
<dbReference type="InterPro" id="IPR009045">
    <property type="entry name" value="Zn_M74/Hedgehog-like"/>
</dbReference>
<dbReference type="EMBL" id="VVIQ01000013">
    <property type="protein sequence ID" value="MUL28680.1"/>
    <property type="molecule type" value="Genomic_DNA"/>
</dbReference>
<proteinExistence type="predicted"/>
<dbReference type="Pfam" id="PF08291">
    <property type="entry name" value="Peptidase_M15_3"/>
    <property type="match status" value="1"/>
</dbReference>
<feature type="domain" description="Peptidase M15A C-terminal" evidence="1">
    <location>
        <begin position="20"/>
        <end position="146"/>
    </location>
</feature>
<accession>A0A7C9MEB4</accession>
<protein>
    <submittedName>
        <fullName evidence="2">Peptidase M15</fullName>
    </submittedName>
</protein>
<dbReference type="SUPFAM" id="SSF55166">
    <property type="entry name" value="Hedgehog/DD-peptidase"/>
    <property type="match status" value="1"/>
</dbReference>
<dbReference type="RefSeq" id="WP_155716539.1">
    <property type="nucleotide sequence ID" value="NZ_VVIQ01000013.1"/>
</dbReference>
<sequence length="162" mass="18442">MNVKNRNPTPVDLEQRLSPHFTLGEMLRSGTAIQLNIDNMPGKNPSPFEPSYDDVIENLKALAVNVLEPLRQQVGRVIITSGYRCQQLNAAVGGVANSQHLRGEAADIHFTTPEIRDKYIRVLLKTNFDQIILEPVNQPVKRWIHVSYKRSGVNRHKFINHR</sequence>